<gene>
    <name evidence="1" type="ORF">SLA_2617</name>
</gene>
<sequence length="123" mass="13770">MRRHRGDAEALIITGARPLNREGTMTNQTRLASTDELESIFQRELATDRWAATETSYALAVRHRDLGDWPASREWAQQCLRLLEGFPSETEEQVATGRTSVGGVQLPTYLHSGVIEKRFGALS</sequence>
<accession>A0A160NZY8</accession>
<dbReference type="AlphaFoldDB" id="A0A160NZY8"/>
<dbReference type="EMBL" id="AP017424">
    <property type="protein sequence ID" value="BAU83540.1"/>
    <property type="molecule type" value="Genomic_DNA"/>
</dbReference>
<evidence type="ECO:0000313" key="2">
    <source>
        <dbReference type="Proteomes" id="UP000217676"/>
    </source>
</evidence>
<keyword evidence="2" id="KW-1185">Reference proteome</keyword>
<evidence type="ECO:0000313" key="1">
    <source>
        <dbReference type="EMBL" id="BAU83540.1"/>
    </source>
</evidence>
<dbReference type="KEGG" id="slau:SLA_2617"/>
<reference evidence="1 2" key="1">
    <citation type="journal article" date="2016" name="Genome Announc.">
        <title>Complete Genome Sequence of Thiostrepton-Producing Streptomyces laurentii ATCC 31255.</title>
        <authorList>
            <person name="Doi K."/>
            <person name="Fujino Y."/>
            <person name="Nagayoshi Y."/>
            <person name="Ohshima T."/>
            <person name="Ogata S."/>
        </authorList>
    </citation>
    <scope>NUCLEOTIDE SEQUENCE [LARGE SCALE GENOMIC DNA]</scope>
    <source>
        <strain evidence="1 2">ATCC 31255</strain>
    </source>
</reference>
<name>A0A160NZY8_STRLU</name>
<protein>
    <submittedName>
        <fullName evidence="1">Uncharacterized protein</fullName>
    </submittedName>
</protein>
<dbReference type="Proteomes" id="UP000217676">
    <property type="component" value="Chromosome"/>
</dbReference>
<proteinExistence type="predicted"/>
<organism evidence="1 2">
    <name type="scientific">Streptomyces laurentii</name>
    <dbReference type="NCBI Taxonomy" id="39478"/>
    <lineage>
        <taxon>Bacteria</taxon>
        <taxon>Bacillati</taxon>
        <taxon>Actinomycetota</taxon>
        <taxon>Actinomycetes</taxon>
        <taxon>Kitasatosporales</taxon>
        <taxon>Streptomycetaceae</taxon>
        <taxon>Streptomyces</taxon>
    </lineage>
</organism>